<feature type="region of interest" description="Disordered" evidence="2">
    <location>
        <begin position="1204"/>
        <end position="1233"/>
    </location>
</feature>
<keyword evidence="1" id="KW-0175">Coiled coil</keyword>
<feature type="compositionally biased region" description="Polar residues" evidence="2">
    <location>
        <begin position="1107"/>
        <end position="1122"/>
    </location>
</feature>
<proteinExistence type="predicted"/>
<feature type="compositionally biased region" description="Acidic residues" evidence="2">
    <location>
        <begin position="1210"/>
        <end position="1219"/>
    </location>
</feature>
<gene>
    <name evidence="3" type="ORF">ZOSMA_310G00120</name>
</gene>
<feature type="compositionally biased region" description="Low complexity" evidence="2">
    <location>
        <begin position="411"/>
        <end position="423"/>
    </location>
</feature>
<reference evidence="4" key="1">
    <citation type="journal article" date="2016" name="Nature">
        <title>The genome of the seagrass Zostera marina reveals angiosperm adaptation to the sea.</title>
        <authorList>
            <person name="Olsen J.L."/>
            <person name="Rouze P."/>
            <person name="Verhelst B."/>
            <person name="Lin Y.-C."/>
            <person name="Bayer T."/>
            <person name="Collen J."/>
            <person name="Dattolo E."/>
            <person name="De Paoli E."/>
            <person name="Dittami S."/>
            <person name="Maumus F."/>
            <person name="Michel G."/>
            <person name="Kersting A."/>
            <person name="Lauritano C."/>
            <person name="Lohaus R."/>
            <person name="Toepel M."/>
            <person name="Tonon T."/>
            <person name="Vanneste K."/>
            <person name="Amirebrahimi M."/>
            <person name="Brakel J."/>
            <person name="Bostroem C."/>
            <person name="Chovatia M."/>
            <person name="Grimwood J."/>
            <person name="Jenkins J.W."/>
            <person name="Jueterbock A."/>
            <person name="Mraz A."/>
            <person name="Stam W.T."/>
            <person name="Tice H."/>
            <person name="Bornberg-Bauer E."/>
            <person name="Green P.J."/>
            <person name="Pearson G.A."/>
            <person name="Procaccini G."/>
            <person name="Duarte C.M."/>
            <person name="Schmutz J."/>
            <person name="Reusch T.B.H."/>
            <person name="Van de Peer Y."/>
        </authorList>
    </citation>
    <scope>NUCLEOTIDE SEQUENCE [LARGE SCALE GENOMIC DNA]</scope>
    <source>
        <strain evidence="4">cv. Finnish</strain>
    </source>
</reference>
<evidence type="ECO:0000313" key="4">
    <source>
        <dbReference type="Proteomes" id="UP000036987"/>
    </source>
</evidence>
<dbReference type="EMBL" id="LFYR01001014">
    <property type="protein sequence ID" value="KMZ65708.1"/>
    <property type="molecule type" value="Genomic_DNA"/>
</dbReference>
<evidence type="ECO:0000256" key="1">
    <source>
        <dbReference type="SAM" id="Coils"/>
    </source>
</evidence>
<dbReference type="PANTHER" id="PTHR31008:SF15">
    <property type="entry name" value="GPI-ANCHORED ADHESIN-LIKE PROTEIN"/>
    <property type="match status" value="1"/>
</dbReference>
<feature type="region of interest" description="Disordered" evidence="2">
    <location>
        <begin position="819"/>
        <end position="861"/>
    </location>
</feature>
<feature type="coiled-coil region" evidence="1">
    <location>
        <begin position="745"/>
        <end position="772"/>
    </location>
</feature>
<dbReference type="OrthoDB" id="767933at2759"/>
<feature type="region of interest" description="Disordered" evidence="2">
    <location>
        <begin position="1098"/>
        <end position="1153"/>
    </location>
</feature>
<protein>
    <submittedName>
        <fullName evidence="3">Uncharacterized protein</fullName>
    </submittedName>
</protein>
<dbReference type="PANTHER" id="PTHR31008">
    <property type="entry name" value="COP1-INTERACTING PROTEIN-RELATED"/>
    <property type="match status" value="1"/>
</dbReference>
<feature type="compositionally biased region" description="Polar residues" evidence="2">
    <location>
        <begin position="823"/>
        <end position="846"/>
    </location>
</feature>
<feature type="compositionally biased region" description="Basic residues" evidence="2">
    <location>
        <begin position="573"/>
        <end position="582"/>
    </location>
</feature>
<feature type="region of interest" description="Disordered" evidence="2">
    <location>
        <begin position="270"/>
        <end position="332"/>
    </location>
</feature>
<comment type="caution">
    <text evidence="3">The sequence shown here is derived from an EMBL/GenBank/DDBJ whole genome shotgun (WGS) entry which is preliminary data.</text>
</comment>
<dbReference type="OMA" id="PYNEKST"/>
<feature type="compositionally biased region" description="Basic and acidic residues" evidence="2">
    <location>
        <begin position="1222"/>
        <end position="1231"/>
    </location>
</feature>
<feature type="compositionally biased region" description="Polar residues" evidence="2">
    <location>
        <begin position="1128"/>
        <end position="1152"/>
    </location>
</feature>
<dbReference type="Proteomes" id="UP000036987">
    <property type="component" value="Unassembled WGS sequence"/>
</dbReference>
<name>A0A0K9P9F8_ZOSMR</name>
<accession>A0A0K9P9F8</accession>
<evidence type="ECO:0000313" key="3">
    <source>
        <dbReference type="EMBL" id="KMZ65708.1"/>
    </source>
</evidence>
<organism evidence="3 4">
    <name type="scientific">Zostera marina</name>
    <name type="common">Eelgrass</name>
    <dbReference type="NCBI Taxonomy" id="29655"/>
    <lineage>
        <taxon>Eukaryota</taxon>
        <taxon>Viridiplantae</taxon>
        <taxon>Streptophyta</taxon>
        <taxon>Embryophyta</taxon>
        <taxon>Tracheophyta</taxon>
        <taxon>Spermatophyta</taxon>
        <taxon>Magnoliopsida</taxon>
        <taxon>Liliopsida</taxon>
        <taxon>Zosteraceae</taxon>
        <taxon>Zostera</taxon>
    </lineage>
</organism>
<feature type="region of interest" description="Disordered" evidence="2">
    <location>
        <begin position="363"/>
        <end position="444"/>
    </location>
</feature>
<keyword evidence="4" id="KW-1185">Reference proteome</keyword>
<feature type="region of interest" description="Disordered" evidence="2">
    <location>
        <begin position="562"/>
        <end position="587"/>
    </location>
</feature>
<evidence type="ECO:0000256" key="2">
    <source>
        <dbReference type="SAM" id="MobiDB-lite"/>
    </source>
</evidence>
<sequence>MDSDTALDYALFQLSPTHSHCELFISGDGKTEKIASGLLRPFVTHLKVAEDQIDQATSSIKLEVDNKQIDTVWFTKGTLERFVRFVSTPEVLELVNKFDAELIQLEGAKRIYLKGTEDPFCGTIDGNQNAMPSTADMTKKELLKAIDVRVLALKKDLTTSFERVSAAGFTLDNISELLLFAEQFGAHRLNEACTKFLFLCSRQPEIPSSQLPPLQSSLLPQRKEWKEDRDLRVTFNSNMSIDDDPDNNGSVTFNPLKNIQPKKFIEKVNKADGKESEEDTLTQPLPPPAGGTRRLSVQDRINLFENKKKDQPFGDGTKIGGKGEFRRLSPDVSSSVEKNILRRWSGASDMSIELNTEDSIISGKKKNSSTTAKGNDVDTFSSEDKSSSSSSSLPQKFSVFLSNEKNKPEGSKYQSTLSSQSESSTRRNFFNSEQSQSSSGQSGGKLAYEVCSFSDKKKESDFSNGEVTVPLVGVVPECSSESKSKDSNADGKKKLTSVGELEALPRNLEVVEIKSNQPFSIPSTSENKVKGESQVQSNSMYKMQQKEFMGSTSSRYQEMKLHKQTSGTDHVKKSQGKRRIKKSQTSEFHISTVRSSERFEEELALASESTIEPMHITDLPKGNHELNDDLQMKADELERLFAAHKLRGPADNLVCTQKERASDMQMDNLPKVIEKIESNAFPIHTHVRKGTGDMEVDENSLTTMADSRDYGSSTIQRLGDLKPLEEDSRGKFYEIYMQKRDTKLREEWRLKRAQKEARMKAMQDSLDHSRAEMKAKFATSSHRSDFVLPTHRHTEKLRTCIDHVVTKEKEKLLHFQMNEENDGSPQSFDQQNCGQDRIDASSSTPRGSGMPLPKPSSTPTNSVYRISGGKQRVQPVNPLGQSVPNFSNMRKEHTKSVSGITKTSNHTRHRINTRSKSISEDIIFDKDDIPIRSESMRKSYAGSVLFKDFSTLKSDSGSLPMKYSKEKNGHHQIRTKIEPKPFLRKGSGIGPGSGSGITKLKKAVIPEKQRNEGKSVELISQIEYSSSRVINEDMDGFEIITAGETFRIDNGKLINSDQELENDHLSEPFSQVEDNSLAPLATTATPLSRFNKFDLMTQESPEESPMPWNSQVHHSFSHAQDTSDAHASMNSPVGSPKWNSHPLSQMMESDTAQVRKKWGNAQKPVFVSNTSHQSKKDVTKGFKRLLKFGRKSKGPDALINDWVSASTNSEGDDDTEDGCDQVNRKSDDTRKSRMGFSQLHSSFDSFSEIFPEQAKYPSFDKSIPTAPANFKMREDNLSGSSLKVPRSFFSLSTFRGKGSESSKNR</sequence>